<keyword evidence="4" id="KW-0460">Magnesium</keyword>
<dbReference type="InterPro" id="IPR020084">
    <property type="entry name" value="NUDIX_hydrolase_CS"/>
</dbReference>
<dbReference type="Proteomes" id="UP000536685">
    <property type="component" value="Unassembled WGS sequence"/>
</dbReference>
<gene>
    <name evidence="7" type="ORF">HD599_001311</name>
</gene>
<evidence type="ECO:0000313" key="8">
    <source>
        <dbReference type="Proteomes" id="UP000536685"/>
    </source>
</evidence>
<dbReference type="Pfam" id="PF00293">
    <property type="entry name" value="NUDIX"/>
    <property type="match status" value="1"/>
</dbReference>
<organism evidence="7 8">
    <name type="scientific">Conyzicola lurida</name>
    <dbReference type="NCBI Taxonomy" id="1172621"/>
    <lineage>
        <taxon>Bacteria</taxon>
        <taxon>Bacillati</taxon>
        <taxon>Actinomycetota</taxon>
        <taxon>Actinomycetes</taxon>
        <taxon>Micrococcales</taxon>
        <taxon>Microbacteriaceae</taxon>
        <taxon>Conyzicola</taxon>
    </lineage>
</organism>
<dbReference type="InterPro" id="IPR020476">
    <property type="entry name" value="Nudix_hydrolase"/>
</dbReference>
<dbReference type="AlphaFoldDB" id="A0A841AKW9"/>
<reference evidence="7 8" key="1">
    <citation type="submission" date="2020-08" db="EMBL/GenBank/DDBJ databases">
        <title>Sequencing the genomes of 1000 actinobacteria strains.</title>
        <authorList>
            <person name="Klenk H.-P."/>
        </authorList>
    </citation>
    <scope>NUCLEOTIDE SEQUENCE [LARGE SCALE GENOMIC DNA]</scope>
    <source>
        <strain evidence="7 8">DSM 105784</strain>
    </source>
</reference>
<evidence type="ECO:0000256" key="3">
    <source>
        <dbReference type="ARBA" id="ARBA00022801"/>
    </source>
</evidence>
<keyword evidence="3 5" id="KW-0378">Hydrolase</keyword>
<dbReference type="RefSeq" id="WP_184234968.1">
    <property type="nucleotide sequence ID" value="NZ_JACHMJ010000001.1"/>
</dbReference>
<dbReference type="PANTHER" id="PTHR43046:SF12">
    <property type="entry name" value="GDP-MANNOSE MANNOSYL HYDROLASE"/>
    <property type="match status" value="1"/>
</dbReference>
<proteinExistence type="inferred from homology"/>
<evidence type="ECO:0000313" key="7">
    <source>
        <dbReference type="EMBL" id="MBB5842988.1"/>
    </source>
</evidence>
<sequence>MANLHHHRLTSRVLLFDRDDRFLLFLTLAPDASGVSRWLTPGGGVDPGEDHEAAAYRELFEETGLTGVPLGSPVWAHDFDVAWDSADHDTGHAEFYTAVVDRFAPSSDNWTDDEKVEVFELRWWSLDELEATQDRFEPAELVELVRRTLASKETQ</sequence>
<keyword evidence="8" id="KW-1185">Reference proteome</keyword>
<comment type="cofactor">
    <cofactor evidence="1">
        <name>Mg(2+)</name>
        <dbReference type="ChEBI" id="CHEBI:18420"/>
    </cofactor>
</comment>
<accession>A0A841AKW9</accession>
<evidence type="ECO:0000256" key="1">
    <source>
        <dbReference type="ARBA" id="ARBA00001946"/>
    </source>
</evidence>
<evidence type="ECO:0000256" key="2">
    <source>
        <dbReference type="ARBA" id="ARBA00005582"/>
    </source>
</evidence>
<comment type="caution">
    <text evidence="7">The sequence shown here is derived from an EMBL/GenBank/DDBJ whole genome shotgun (WGS) entry which is preliminary data.</text>
</comment>
<name>A0A841AKW9_9MICO</name>
<comment type="similarity">
    <text evidence="2 5">Belongs to the Nudix hydrolase family.</text>
</comment>
<evidence type="ECO:0000256" key="5">
    <source>
        <dbReference type="RuleBase" id="RU003476"/>
    </source>
</evidence>
<dbReference type="EMBL" id="JACHMJ010000001">
    <property type="protein sequence ID" value="MBB5842988.1"/>
    <property type="molecule type" value="Genomic_DNA"/>
</dbReference>
<dbReference type="InterPro" id="IPR015797">
    <property type="entry name" value="NUDIX_hydrolase-like_dom_sf"/>
</dbReference>
<dbReference type="PROSITE" id="PS51462">
    <property type="entry name" value="NUDIX"/>
    <property type="match status" value="1"/>
</dbReference>
<dbReference type="PANTHER" id="PTHR43046">
    <property type="entry name" value="GDP-MANNOSE MANNOSYL HYDROLASE"/>
    <property type="match status" value="1"/>
</dbReference>
<evidence type="ECO:0000259" key="6">
    <source>
        <dbReference type="PROSITE" id="PS51462"/>
    </source>
</evidence>
<dbReference type="SUPFAM" id="SSF55811">
    <property type="entry name" value="Nudix"/>
    <property type="match status" value="1"/>
</dbReference>
<dbReference type="InterPro" id="IPR000086">
    <property type="entry name" value="NUDIX_hydrolase_dom"/>
</dbReference>
<dbReference type="GO" id="GO:0016787">
    <property type="term" value="F:hydrolase activity"/>
    <property type="evidence" value="ECO:0007669"/>
    <property type="project" value="UniProtKB-KW"/>
</dbReference>
<feature type="domain" description="Nudix hydrolase" evidence="6">
    <location>
        <begin position="6"/>
        <end position="147"/>
    </location>
</feature>
<evidence type="ECO:0000256" key="4">
    <source>
        <dbReference type="ARBA" id="ARBA00022842"/>
    </source>
</evidence>
<protein>
    <submittedName>
        <fullName evidence="7">8-oxo-dGTP pyrophosphatase MutT (NUDIX family)</fullName>
    </submittedName>
</protein>
<dbReference type="PRINTS" id="PR00502">
    <property type="entry name" value="NUDIXFAMILY"/>
</dbReference>
<dbReference type="PROSITE" id="PS00893">
    <property type="entry name" value="NUDIX_BOX"/>
    <property type="match status" value="1"/>
</dbReference>
<dbReference type="Gene3D" id="3.90.79.10">
    <property type="entry name" value="Nucleoside Triphosphate Pyrophosphohydrolase"/>
    <property type="match status" value="1"/>
</dbReference>
<dbReference type="CDD" id="cd04685">
    <property type="entry name" value="NUDIX_Hydrolase"/>
    <property type="match status" value="1"/>
</dbReference>